<reference evidence="2 3" key="1">
    <citation type="submission" date="2018-01" db="EMBL/GenBank/DDBJ databases">
        <title>Arthrobacter sp. nov., from glaciers in China.</title>
        <authorList>
            <person name="Liu Q."/>
            <person name="Xin Y.-H."/>
        </authorList>
    </citation>
    <scope>NUCLEOTIDE SEQUENCE [LARGE SCALE GENOMIC DNA]</scope>
    <source>
        <strain evidence="2 3">HLT2-12-2</strain>
    </source>
</reference>
<comment type="caution">
    <text evidence="2">The sequence shown here is derived from an EMBL/GenBank/DDBJ whole genome shotgun (WGS) entry which is preliminary data.</text>
</comment>
<dbReference type="AlphaFoldDB" id="A0A2S3ZV00"/>
<name>A0A2S3ZV00_ARTGL</name>
<keyword evidence="1" id="KW-0472">Membrane</keyword>
<dbReference type="EMBL" id="PPXC01000009">
    <property type="protein sequence ID" value="POH73081.1"/>
    <property type="molecule type" value="Genomic_DNA"/>
</dbReference>
<keyword evidence="1" id="KW-0812">Transmembrane</keyword>
<feature type="transmembrane region" description="Helical" evidence="1">
    <location>
        <begin position="24"/>
        <end position="50"/>
    </location>
</feature>
<dbReference type="Proteomes" id="UP000237061">
    <property type="component" value="Unassembled WGS sequence"/>
</dbReference>
<protein>
    <submittedName>
        <fullName evidence="2">Uncharacterized protein</fullName>
    </submittedName>
</protein>
<keyword evidence="3" id="KW-1185">Reference proteome</keyword>
<accession>A0A2S3ZV00</accession>
<keyword evidence="1" id="KW-1133">Transmembrane helix</keyword>
<gene>
    <name evidence="2" type="ORF">CVS27_13055</name>
</gene>
<feature type="transmembrane region" description="Helical" evidence="1">
    <location>
        <begin position="57"/>
        <end position="77"/>
    </location>
</feature>
<evidence type="ECO:0000313" key="2">
    <source>
        <dbReference type="EMBL" id="POH73081.1"/>
    </source>
</evidence>
<proteinExistence type="predicted"/>
<evidence type="ECO:0000313" key="3">
    <source>
        <dbReference type="Proteomes" id="UP000237061"/>
    </source>
</evidence>
<sequence>MIVLVFLAMFNSASGPGLGGGHEGAGFFVFLCVAGILCMVASPALMAFAFTFRNRSLWIAAICTAAPALVVAVMIYVNLPV</sequence>
<evidence type="ECO:0000256" key="1">
    <source>
        <dbReference type="SAM" id="Phobius"/>
    </source>
</evidence>
<organism evidence="2 3">
    <name type="scientific">Arthrobacter glacialis</name>
    <dbReference type="NCBI Taxonomy" id="1664"/>
    <lineage>
        <taxon>Bacteria</taxon>
        <taxon>Bacillati</taxon>
        <taxon>Actinomycetota</taxon>
        <taxon>Actinomycetes</taxon>
        <taxon>Micrococcales</taxon>
        <taxon>Micrococcaceae</taxon>
        <taxon>Arthrobacter</taxon>
    </lineage>
</organism>